<keyword evidence="8" id="KW-1185">Reference proteome</keyword>
<feature type="binding site" evidence="6">
    <location>
        <position position="179"/>
    </location>
    <ligand>
        <name>S-adenosyl-L-methionine</name>
        <dbReference type="ChEBI" id="CHEBI:59789"/>
    </ligand>
</feature>
<dbReference type="PANTHER" id="PTHR43648:SF1">
    <property type="entry name" value="ELECTRON TRANSFER FLAVOPROTEIN BETA SUBUNIT LYSINE METHYLTRANSFERASE"/>
    <property type="match status" value="1"/>
</dbReference>
<reference evidence="7 8" key="1">
    <citation type="submission" date="2020-07" db="EMBL/GenBank/DDBJ databases">
        <authorList>
            <person name="Feng X."/>
        </authorList>
    </citation>
    <scope>NUCLEOTIDE SEQUENCE [LARGE SCALE GENOMIC DNA]</scope>
    <source>
        <strain evidence="7 8">JCM31066</strain>
    </source>
</reference>
<dbReference type="GO" id="GO:0008276">
    <property type="term" value="F:protein methyltransferase activity"/>
    <property type="evidence" value="ECO:0007669"/>
    <property type="project" value="UniProtKB-UniRule"/>
</dbReference>
<comment type="subcellular location">
    <subcellularLocation>
        <location evidence="6">Cytoplasm</location>
    </subcellularLocation>
</comment>
<keyword evidence="5 6" id="KW-0949">S-adenosyl-L-methionine</keyword>
<keyword evidence="7" id="KW-0689">Ribosomal protein</keyword>
<dbReference type="InterPro" id="IPR004498">
    <property type="entry name" value="Ribosomal_PrmA_MeTrfase"/>
</dbReference>
<keyword evidence="4 6" id="KW-0808">Transferase</keyword>
<evidence type="ECO:0000313" key="7">
    <source>
        <dbReference type="EMBL" id="MBC2596323.1"/>
    </source>
</evidence>
<dbReference type="HAMAP" id="MF_00735">
    <property type="entry name" value="Methyltr_PrmA"/>
    <property type="match status" value="1"/>
</dbReference>
<keyword evidence="2 6" id="KW-0963">Cytoplasm</keyword>
<evidence type="ECO:0000256" key="3">
    <source>
        <dbReference type="ARBA" id="ARBA00022603"/>
    </source>
</evidence>
<name>A0A842HII4_9BACT</name>
<dbReference type="GO" id="GO:0032259">
    <property type="term" value="P:methylation"/>
    <property type="evidence" value="ECO:0007669"/>
    <property type="project" value="UniProtKB-KW"/>
</dbReference>
<evidence type="ECO:0000256" key="4">
    <source>
        <dbReference type="ARBA" id="ARBA00022679"/>
    </source>
</evidence>
<feature type="binding site" evidence="6">
    <location>
        <position position="157"/>
    </location>
    <ligand>
        <name>S-adenosyl-L-methionine</name>
        <dbReference type="ChEBI" id="CHEBI:59789"/>
    </ligand>
</feature>
<comment type="similarity">
    <text evidence="1 6">Belongs to the methyltransferase superfamily. PrmA family.</text>
</comment>
<keyword evidence="7" id="KW-0687">Ribonucleoprotein</keyword>
<comment type="caution">
    <text evidence="7">The sequence shown here is derived from an EMBL/GenBank/DDBJ whole genome shotgun (WGS) entry which is preliminary data.</text>
</comment>
<gene>
    <name evidence="6" type="primary">prmA</name>
    <name evidence="7" type="ORF">H5P28_18810</name>
</gene>
<dbReference type="EC" id="2.1.1.-" evidence="6"/>
<dbReference type="InterPro" id="IPR029063">
    <property type="entry name" value="SAM-dependent_MTases_sf"/>
</dbReference>
<dbReference type="GO" id="GO:0005840">
    <property type="term" value="C:ribosome"/>
    <property type="evidence" value="ECO:0007669"/>
    <property type="project" value="UniProtKB-KW"/>
</dbReference>
<dbReference type="Gene3D" id="3.40.50.150">
    <property type="entry name" value="Vaccinia Virus protein VP39"/>
    <property type="match status" value="1"/>
</dbReference>
<protein>
    <recommendedName>
        <fullName evidence="6">Ribosomal protein L11 methyltransferase</fullName>
        <shortName evidence="6">L11 Mtase</shortName>
        <ecNumber evidence="6">2.1.1.-</ecNumber>
    </recommendedName>
</protein>
<dbReference type="RefSeq" id="WP_185677237.1">
    <property type="nucleotide sequence ID" value="NZ_JACHVB010000064.1"/>
</dbReference>
<dbReference type="AlphaFoldDB" id="A0A842HII4"/>
<keyword evidence="3 6" id="KW-0489">Methyltransferase</keyword>
<dbReference type="InterPro" id="IPR050078">
    <property type="entry name" value="Ribosomal_L11_MeTrfase_PrmA"/>
</dbReference>
<evidence type="ECO:0000256" key="5">
    <source>
        <dbReference type="ARBA" id="ARBA00022691"/>
    </source>
</evidence>
<evidence type="ECO:0000256" key="1">
    <source>
        <dbReference type="ARBA" id="ARBA00009741"/>
    </source>
</evidence>
<feature type="binding site" evidence="6">
    <location>
        <position position="130"/>
    </location>
    <ligand>
        <name>S-adenosyl-L-methionine</name>
        <dbReference type="ChEBI" id="CHEBI:59789"/>
    </ligand>
</feature>
<evidence type="ECO:0000256" key="6">
    <source>
        <dbReference type="HAMAP-Rule" id="MF_00735"/>
    </source>
</evidence>
<comment type="function">
    <text evidence="6">Methylates ribosomal protein L11.</text>
</comment>
<comment type="catalytic activity">
    <reaction evidence="6">
        <text>L-lysyl-[protein] + 3 S-adenosyl-L-methionine = N(6),N(6),N(6)-trimethyl-L-lysyl-[protein] + 3 S-adenosyl-L-homocysteine + 3 H(+)</text>
        <dbReference type="Rhea" id="RHEA:54192"/>
        <dbReference type="Rhea" id="RHEA-COMP:9752"/>
        <dbReference type="Rhea" id="RHEA-COMP:13826"/>
        <dbReference type="ChEBI" id="CHEBI:15378"/>
        <dbReference type="ChEBI" id="CHEBI:29969"/>
        <dbReference type="ChEBI" id="CHEBI:57856"/>
        <dbReference type="ChEBI" id="CHEBI:59789"/>
        <dbReference type="ChEBI" id="CHEBI:61961"/>
    </reaction>
</comment>
<dbReference type="CDD" id="cd02440">
    <property type="entry name" value="AdoMet_MTases"/>
    <property type="match status" value="1"/>
</dbReference>
<accession>A0A842HII4</accession>
<dbReference type="SUPFAM" id="SSF53335">
    <property type="entry name" value="S-adenosyl-L-methionine-dependent methyltransferases"/>
    <property type="match status" value="1"/>
</dbReference>
<evidence type="ECO:0000313" key="8">
    <source>
        <dbReference type="Proteomes" id="UP000546464"/>
    </source>
</evidence>
<proteinExistence type="inferred from homology"/>
<sequence length="292" mass="31936">MFILKAEIPAELADALEAHFCEEGLLSWGIEFAPNGPLFLKGFFESEAEADEGLAALRITFPALPAYFAGEQIEDREWQEAYKEFLKPWSNGRLHWVPAWERESYVVPEGHVALYLDAGMAFGTGSHETTRLMARRLMDFAQTRGDAYAQQRIIDAGCGSGILALSAVLLGAKSVYGFDQDPEAIRVSRENTLTNGIAPEAVSFAEAGIESGLEGRQADFMMANIQADILKIHAAGLFAAMAPHGTLALSGILSRELDEVREHFNFAATEAGITCRADSRIDGEWADLCLFL</sequence>
<dbReference type="GO" id="GO:0005737">
    <property type="term" value="C:cytoplasm"/>
    <property type="evidence" value="ECO:0007669"/>
    <property type="project" value="UniProtKB-SubCell"/>
</dbReference>
<evidence type="ECO:0000256" key="2">
    <source>
        <dbReference type="ARBA" id="ARBA00022490"/>
    </source>
</evidence>
<dbReference type="PANTHER" id="PTHR43648">
    <property type="entry name" value="ELECTRON TRANSFER FLAVOPROTEIN BETA SUBUNIT LYSINE METHYLTRANSFERASE"/>
    <property type="match status" value="1"/>
</dbReference>
<dbReference type="EMBL" id="JACHVB010000064">
    <property type="protein sequence ID" value="MBC2596323.1"/>
    <property type="molecule type" value="Genomic_DNA"/>
</dbReference>
<organism evidence="7 8">
    <name type="scientific">Ruficoccus amylovorans</name>
    <dbReference type="NCBI Taxonomy" id="1804625"/>
    <lineage>
        <taxon>Bacteria</taxon>
        <taxon>Pseudomonadati</taxon>
        <taxon>Verrucomicrobiota</taxon>
        <taxon>Opitutia</taxon>
        <taxon>Puniceicoccales</taxon>
        <taxon>Cerasicoccaceae</taxon>
        <taxon>Ruficoccus</taxon>
    </lineage>
</organism>
<dbReference type="Pfam" id="PF06325">
    <property type="entry name" value="PrmA"/>
    <property type="match status" value="1"/>
</dbReference>
<feature type="binding site" evidence="6">
    <location>
        <position position="224"/>
    </location>
    <ligand>
        <name>S-adenosyl-L-methionine</name>
        <dbReference type="ChEBI" id="CHEBI:59789"/>
    </ligand>
</feature>
<dbReference type="Proteomes" id="UP000546464">
    <property type="component" value="Unassembled WGS sequence"/>
</dbReference>